<keyword evidence="3" id="KW-1185">Reference proteome</keyword>
<dbReference type="Proteomes" id="UP000683401">
    <property type="component" value="Chromosome"/>
</dbReference>
<evidence type="ECO:0000259" key="1">
    <source>
        <dbReference type="Pfam" id="PF20178"/>
    </source>
</evidence>
<feature type="domain" description="Dermonecrotic toxin N-terminal" evidence="1">
    <location>
        <begin position="905"/>
        <end position="1160"/>
    </location>
</feature>
<reference evidence="3" key="1">
    <citation type="submission" date="2021-06" db="EMBL/GenBank/DDBJ databases">
        <title>Identification of Pseudomonas cichorii causing bacterial leaf black spot of flue-cured tobacco, a new disease in China.</title>
        <authorList>
            <person name="Lu C.-H."/>
        </authorList>
    </citation>
    <scope>NUCLEOTIDE SEQUENCE [LARGE SCALE GENOMIC DNA]</scope>
    <source>
        <strain evidence="3">LJ2</strain>
    </source>
</reference>
<organism evidence="2 3">
    <name type="scientific">Pseudomonas lijiangensis</name>
    <dbReference type="NCBI Taxonomy" id="2995658"/>
    <lineage>
        <taxon>Bacteria</taxon>
        <taxon>Pseudomonadati</taxon>
        <taxon>Pseudomonadota</taxon>
        <taxon>Gammaproteobacteria</taxon>
        <taxon>Pseudomonadales</taxon>
        <taxon>Pseudomonadaceae</taxon>
        <taxon>Pseudomonas</taxon>
    </lineage>
</organism>
<evidence type="ECO:0000313" key="3">
    <source>
        <dbReference type="Proteomes" id="UP000683401"/>
    </source>
</evidence>
<dbReference type="Pfam" id="PF20178">
    <property type="entry name" value="ToxA_N"/>
    <property type="match status" value="1"/>
</dbReference>
<protein>
    <recommendedName>
        <fullName evidence="1">Dermonecrotic toxin N-terminal domain-containing protein</fullName>
    </recommendedName>
</protein>
<accession>A0ABX8HWF0</accession>
<name>A0ABX8HWF0_9PSED</name>
<proteinExistence type="predicted"/>
<sequence length="1733" mass="196055">MSQITIPWYYQDTLKQHFSDDLDAAVESSRISVAQKQWLQRLIDEPESQSHSPPLPRVDRLLSNTGTPLSGALSSAWMISDPEDSSAPVFLCTVLDGIQRFVDRQSLLQALNQRFQVHATQAPLLEAELITGNLFTQRMWGIVEQQAGHLERLHAELDRLPSLTQAIGYNLQRELDQRLLRGRVDVFEHRLQLLADNDKVAGTLTLADAAFLDHATGTANLDPGQRRRFLDSRGAVLDEQQAEPWVSALAHANKGLLSAYERLLDDYWNVHLPDGISLREYMSQALVESFAHELMHNKVSETLSTDAWRLLSGLLHKPHIAPDPLVCSIWQPSLVFNDLSVCKLAGSFVVHFKDAPDWFYLYSTAHGFSRFSGIQALNEHFKSVAVLAEQLPLTSIDVHRALHDHSVQSVELGRLRSPLFAAMLQTIIDLQWRNLAHVLSMQPIHYQRAAVRVDDALDIRQCIDRRLPMLQHTWRWSASKSKFAQRWADIETTAEFTAEDLDRVLYEPRHTWGSQLESLYQSIDAECQLHGKVVDCVTQTLNLYLAVQGSLYMDVADLAVQIDSQTNVRLISLALERVCGRATGPLPDSARVVASDPAVRVDAPNLPIDLLEWMLERVGKEFVRRYEHRLRSFFSRPLRWFDNQVNPLKLDSHIRECALRQVLAIARTKKHLDVQSLDMFQQVLDHPSFKLREAMGIQLVDVYTMDLIVSPNLAPRTLANTLVLIQPEMPDTCVMWSMVDGMSRYESIQALEESLTTSMHSPSLRLAWLAQLPTADRAYVKEYLNGLEGPPRVKVNLSRVVEPVIQTLQRIDIERHYQDSIRVCEQSLRRKLPWNTLRDALRESECDSHNRFLLDRIGGVMNMMASEVLLPGWLKSVPLEQLRVLSWLVERWFVASMSGENYLFDLPDPAEYSRSRLLPRLQADFPDRDLDPDMITVTVTHYITESVPVGQTPYGAGAVRSRQSSSLTDYAVGRFPFYLDGVLTVSLPGVEKADNPLTMNYVRDLVEDLDLGAGYRALLAMKFKPGTEEYIKRRTCYVEQVTPLEIFRNYTMLLKDEVSPEAFLLLQSVLSMPDGIARQPVKGRDIIISPLQLRVSPNWTPHTVLGVFIIAPRAPASGRWVIYTLFNSGYQVREFEDEAALLAAIHTDSDFQKMLLERLPAPARYLYEHGGFREPHLPVIYGSDFEMPARPEPVRIVVEPIMGNALHAMFDSTALLLQWWFSRLSVTNVEARSADTRFLWGMGTQLLMTLLPGRLGMLLGAWQSVSLLESSIRDVRKMEWSQAAAELLSAIGSLILVRQTREEEVVLTESESPTGAVADVKLESRAVPAPEWAIETQIFTWGNKSLTPELWARLRTLQATDVALSSMVKDPILNNYRDTASGNTYIVLSGAVFHIEKDANGWRIVGGPRVSLHADGWRLDLKLGLSGGGGTVSYLRSSVVEMSADDLIVYQSSSMAEIRRLWPERAEKIREAHTLAREYLENCIDNLQNRNPDGTAALTGVRTILADFFDAPVVSVQLHEMVLSAVRKLYSALTDATFSPFNSERYVIGQRKSIMEDISAFVYPRDPKKRLYMTERFFRDPPVSLRASVVQANTFHPGIHSRAAVMLHELTHLFCGAEDITYLDATMPFTDLLASTSSYYSGVKNDIIRHQHGLSYRTPRNELFRIQRDDGNWYDVSDKAARKLIFKVTGVSKLEKARELFYVDVHKRAKIILGNADSLALLVTLLGREAMVG</sequence>
<dbReference type="RefSeq" id="WP_216705272.1">
    <property type="nucleotide sequence ID" value="NZ_CP076668.1"/>
</dbReference>
<evidence type="ECO:0000313" key="2">
    <source>
        <dbReference type="EMBL" id="QWU84610.1"/>
    </source>
</evidence>
<dbReference type="InterPro" id="IPR046673">
    <property type="entry name" value="ToxA_N"/>
</dbReference>
<gene>
    <name evidence="2" type="ORF">KQP88_07580</name>
</gene>
<dbReference type="EMBL" id="CP076668">
    <property type="protein sequence ID" value="QWU84610.1"/>
    <property type="molecule type" value="Genomic_DNA"/>
</dbReference>